<dbReference type="SUPFAM" id="SSF51197">
    <property type="entry name" value="Clavaminate synthase-like"/>
    <property type="match status" value="1"/>
</dbReference>
<dbReference type="InterPro" id="IPR015392">
    <property type="entry name" value="TehB/YeaR-like_dom"/>
</dbReference>
<evidence type="ECO:0000259" key="1">
    <source>
        <dbReference type="Pfam" id="PF09313"/>
    </source>
</evidence>
<sequence length="140" mass="16002">MKKCGCGCQEEKEPVVLNPHIEANADEVIDEEIREKIEEGIFEDTPIYALDSLDSKLKKKNETPVMNEKTIFVDILKAHKLPEGKFGLLKVLSGKVNFIWEEDPDIIYTVDSDHPLVIVPEKLHRVILNGPTELKVEFYE</sequence>
<evidence type="ECO:0000313" key="3">
    <source>
        <dbReference type="Proteomes" id="UP001279681"/>
    </source>
</evidence>
<evidence type="ECO:0000313" key="2">
    <source>
        <dbReference type="EMBL" id="MDX8337383.1"/>
    </source>
</evidence>
<dbReference type="Proteomes" id="UP001279681">
    <property type="component" value="Unassembled WGS sequence"/>
</dbReference>
<dbReference type="InterPro" id="IPR014710">
    <property type="entry name" value="RmlC-like_jellyroll"/>
</dbReference>
<reference evidence="3" key="1">
    <citation type="submission" date="2023-07" db="EMBL/GenBank/DDBJ databases">
        <authorList>
            <person name="Colorado M.A."/>
            <person name="Villamil L.M."/>
            <person name="Melo J.F."/>
            <person name="Rodriguez J.A."/>
            <person name="Ruiz R.Y."/>
        </authorList>
    </citation>
    <scope>NUCLEOTIDE SEQUENCE [LARGE SCALE GENOMIC DNA]</scope>
    <source>
        <strain evidence="3">C33</strain>
    </source>
</reference>
<proteinExistence type="predicted"/>
<dbReference type="Pfam" id="PF09313">
    <property type="entry name" value="TehB-like"/>
    <property type="match status" value="1"/>
</dbReference>
<feature type="domain" description="TehB/YeaR-like" evidence="1">
    <location>
        <begin position="62"/>
        <end position="135"/>
    </location>
</feature>
<keyword evidence="3" id="KW-1185">Reference proteome</keyword>
<dbReference type="Gene3D" id="2.60.120.10">
    <property type="entry name" value="Jelly Rolls"/>
    <property type="match status" value="1"/>
</dbReference>
<protein>
    <submittedName>
        <fullName evidence="2">DUF1971 domain-containing protein</fullName>
    </submittedName>
</protein>
<gene>
    <name evidence="2" type="ORF">RFV38_12930</name>
</gene>
<dbReference type="EMBL" id="JAVIKH010000035">
    <property type="protein sequence ID" value="MDX8337383.1"/>
    <property type="molecule type" value="Genomic_DNA"/>
</dbReference>
<dbReference type="RefSeq" id="WP_320314721.1">
    <property type="nucleotide sequence ID" value="NZ_JAVIKH010000035.1"/>
</dbReference>
<accession>A0ABU4WCX2</accession>
<comment type="caution">
    <text evidence="2">The sequence shown here is derived from an EMBL/GenBank/DDBJ whole genome shotgun (WGS) entry which is preliminary data.</text>
</comment>
<name>A0ABU4WCX2_9FUSO</name>
<organism evidence="2 3">
    <name type="scientific">Candidatus Cetobacterium colombiensis</name>
    <dbReference type="NCBI Taxonomy" id="3073100"/>
    <lineage>
        <taxon>Bacteria</taxon>
        <taxon>Fusobacteriati</taxon>
        <taxon>Fusobacteriota</taxon>
        <taxon>Fusobacteriia</taxon>
        <taxon>Fusobacteriales</taxon>
        <taxon>Fusobacteriaceae</taxon>
        <taxon>Cetobacterium</taxon>
    </lineage>
</organism>